<keyword evidence="9 10" id="KW-0424">Laminin EGF-like domain</keyword>
<evidence type="ECO:0000256" key="5">
    <source>
        <dbReference type="ARBA" id="ARBA00022737"/>
    </source>
</evidence>
<feature type="disulfide bond" evidence="10">
    <location>
        <begin position="128"/>
        <end position="137"/>
    </location>
</feature>
<feature type="coiled-coil region" evidence="11">
    <location>
        <begin position="538"/>
        <end position="572"/>
    </location>
</feature>
<evidence type="ECO:0000256" key="9">
    <source>
        <dbReference type="ARBA" id="ARBA00023292"/>
    </source>
</evidence>
<dbReference type="EMBL" id="QDEB01120602">
    <property type="protein sequence ID" value="RZB40265.1"/>
    <property type="molecule type" value="Genomic_DNA"/>
</dbReference>
<evidence type="ECO:0000256" key="1">
    <source>
        <dbReference type="ARBA" id="ARBA00004302"/>
    </source>
</evidence>
<keyword evidence="7 10" id="KW-1015">Disulfide bond</keyword>
<dbReference type="PROSITE" id="PS01248">
    <property type="entry name" value="EGF_LAM_1"/>
    <property type="match status" value="1"/>
</dbReference>
<dbReference type="GO" id="GO:0005604">
    <property type="term" value="C:basement membrane"/>
    <property type="evidence" value="ECO:0007669"/>
    <property type="project" value="UniProtKB-SubCell"/>
</dbReference>
<organism evidence="13 14">
    <name type="scientific">Asbolus verrucosus</name>
    <name type="common">Desert ironclad beetle</name>
    <dbReference type="NCBI Taxonomy" id="1661398"/>
    <lineage>
        <taxon>Eukaryota</taxon>
        <taxon>Metazoa</taxon>
        <taxon>Ecdysozoa</taxon>
        <taxon>Arthropoda</taxon>
        <taxon>Hexapoda</taxon>
        <taxon>Insecta</taxon>
        <taxon>Pterygota</taxon>
        <taxon>Neoptera</taxon>
        <taxon>Endopterygota</taxon>
        <taxon>Coleoptera</taxon>
        <taxon>Polyphaga</taxon>
        <taxon>Cucujiformia</taxon>
        <taxon>Tenebrionidae</taxon>
        <taxon>Pimeliinae</taxon>
        <taxon>Asbolus</taxon>
    </lineage>
</organism>
<proteinExistence type="predicted"/>
<sequence>MLSGELDCQPCACPNGGACIQVNEEIIMSTECPLGYTGHKCDSCADGYFGDPYGRFGPVTACTQCDCNLNIDPNGIGNCNTTTGECLKCIHNTGGPKCEVCLPGCKECDCDEIGSKDLQCDASGHCPCLDNVEGRRCDRCKENKFDRQRGYVDCPDCYNLVQDASRSHQDQLARLGEILDEIERRPTVIDDDEFPSELAKLQNDINLFHEKVKNATRENIIIQQVQDIRNREKEIFRTLSAIDENVYLANEKSNIAEQNIEITDEIIEETEEKLNEAFENLDEVSDKARDAKKNALALLNEVNNLVIPEIDILQLKAEAERIRADAQKLRNETDEVLLENEFLITIIQEQVSEGQYQLSRGMDQQDETNDLLQEIHLYKTQAEAAVKVGDQILNSTKETYKLLSEFNKKVKDSKNAAEGALKKFDNIEDIITEALDKTNNAQKTLSEIKERTSVALEMALNTKSLAKNVSANAENIKNDAMAERVQVTEYDLKTLIDQTRSNDTLIHQAKEIVGRAGKETQDASTKVDDLRGDIQTIINELEQLSYIDERELERLENELQNVERRVNGAKLEEKLGEFQRQ</sequence>
<evidence type="ECO:0000256" key="2">
    <source>
        <dbReference type="ARBA" id="ARBA00022525"/>
    </source>
</evidence>
<evidence type="ECO:0000256" key="10">
    <source>
        <dbReference type="PROSITE-ProRule" id="PRU00460"/>
    </source>
</evidence>
<dbReference type="SUPFAM" id="SSF57196">
    <property type="entry name" value="EGF/Laminin"/>
    <property type="match status" value="2"/>
</dbReference>
<reference evidence="13 14" key="1">
    <citation type="submission" date="2017-03" db="EMBL/GenBank/DDBJ databases">
        <title>Genome of the blue death feigning beetle - Asbolus verrucosus.</title>
        <authorList>
            <person name="Rider S.D."/>
        </authorList>
    </citation>
    <scope>NUCLEOTIDE SEQUENCE [LARGE SCALE GENOMIC DNA]</scope>
    <source>
        <strain evidence="13">Butters</strain>
        <tissue evidence="13">Head and leg muscle</tissue>
    </source>
</reference>
<keyword evidence="8" id="KW-0325">Glycoprotein</keyword>
<feature type="coiled-coil region" evidence="11">
    <location>
        <begin position="165"/>
        <end position="218"/>
    </location>
</feature>
<keyword evidence="3" id="KW-0272">Extracellular matrix</keyword>
<comment type="caution">
    <text evidence="13">The sequence shown here is derived from an EMBL/GenBank/DDBJ whole genome shotgun (WGS) entry which is preliminary data.</text>
</comment>
<dbReference type="AlphaFoldDB" id="A0A482VAF8"/>
<evidence type="ECO:0000313" key="13">
    <source>
        <dbReference type="EMBL" id="RZB40265.1"/>
    </source>
</evidence>
<dbReference type="OrthoDB" id="430826at2759"/>
<evidence type="ECO:0000256" key="8">
    <source>
        <dbReference type="ARBA" id="ARBA00023180"/>
    </source>
</evidence>
<dbReference type="GO" id="GO:0009888">
    <property type="term" value="P:tissue development"/>
    <property type="evidence" value="ECO:0007669"/>
    <property type="project" value="TreeGrafter"/>
</dbReference>
<comment type="caution">
    <text evidence="10">Lacks conserved residue(s) required for the propagation of feature annotation.</text>
</comment>
<accession>A0A482VAF8</accession>
<dbReference type="FunFam" id="2.10.25.10:FF:000130">
    <property type="entry name" value="Laminin subunit beta 1"/>
    <property type="match status" value="1"/>
</dbReference>
<keyword evidence="14" id="KW-1185">Reference proteome</keyword>
<gene>
    <name evidence="13" type="ORF">BDFB_007057</name>
</gene>
<evidence type="ECO:0000256" key="7">
    <source>
        <dbReference type="ARBA" id="ARBA00023157"/>
    </source>
</evidence>
<evidence type="ECO:0000256" key="6">
    <source>
        <dbReference type="ARBA" id="ARBA00022869"/>
    </source>
</evidence>
<comment type="subcellular location">
    <subcellularLocation>
        <location evidence="1">Secreted</location>
        <location evidence="1">Extracellular space</location>
        <location evidence="1">Extracellular matrix</location>
        <location evidence="1">Basement membrane</location>
    </subcellularLocation>
</comment>
<keyword evidence="5" id="KW-0677">Repeat</keyword>
<protein>
    <submittedName>
        <fullName evidence="13">Laminin EGF domain containing protein</fullName>
    </submittedName>
</protein>
<dbReference type="CDD" id="cd00055">
    <property type="entry name" value="EGF_Lam"/>
    <property type="match status" value="3"/>
</dbReference>
<evidence type="ECO:0000259" key="12">
    <source>
        <dbReference type="PROSITE" id="PS50027"/>
    </source>
</evidence>
<feature type="domain" description="Laminin EGF-like" evidence="12">
    <location>
        <begin position="108"/>
        <end position="159"/>
    </location>
</feature>
<evidence type="ECO:0000256" key="3">
    <source>
        <dbReference type="ARBA" id="ARBA00022530"/>
    </source>
</evidence>
<dbReference type="InterPro" id="IPR002049">
    <property type="entry name" value="LE_dom"/>
</dbReference>
<dbReference type="InterPro" id="IPR050440">
    <property type="entry name" value="Laminin/Netrin_ECM"/>
</dbReference>
<dbReference type="Proteomes" id="UP000292052">
    <property type="component" value="Unassembled WGS sequence"/>
</dbReference>
<keyword evidence="2" id="KW-0964">Secreted</keyword>
<keyword evidence="4" id="KW-0732">Signal</keyword>
<dbReference type="PROSITE" id="PS50027">
    <property type="entry name" value="EGF_LAM_2"/>
    <property type="match status" value="1"/>
</dbReference>
<evidence type="ECO:0000313" key="14">
    <source>
        <dbReference type="Proteomes" id="UP000292052"/>
    </source>
</evidence>
<dbReference type="Pfam" id="PF00053">
    <property type="entry name" value="EGF_laminin"/>
    <property type="match status" value="3"/>
</dbReference>
<keyword evidence="11" id="KW-0175">Coiled coil</keyword>
<feature type="disulfide bond" evidence="10">
    <location>
        <begin position="108"/>
        <end position="120"/>
    </location>
</feature>
<dbReference type="FunFam" id="2.10.25.10:FF:000105">
    <property type="entry name" value="laminin subunit gamma-1"/>
    <property type="match status" value="1"/>
</dbReference>
<evidence type="ECO:0000256" key="11">
    <source>
        <dbReference type="SAM" id="Coils"/>
    </source>
</evidence>
<dbReference type="STRING" id="1661398.A0A482VAF8"/>
<dbReference type="SMART" id="SM00180">
    <property type="entry name" value="EGF_Lam"/>
    <property type="match status" value="3"/>
</dbReference>
<dbReference type="Gene3D" id="2.10.25.10">
    <property type="entry name" value="Laminin"/>
    <property type="match status" value="3"/>
</dbReference>
<name>A0A482VAF8_ASBVE</name>
<dbReference type="PANTHER" id="PTHR10574">
    <property type="entry name" value="NETRIN/LAMININ-RELATED"/>
    <property type="match status" value="1"/>
</dbReference>
<dbReference type="GO" id="GO:0009887">
    <property type="term" value="P:animal organ morphogenesis"/>
    <property type="evidence" value="ECO:0007669"/>
    <property type="project" value="TreeGrafter"/>
</dbReference>
<feature type="coiled-coil region" evidence="11">
    <location>
        <begin position="253"/>
        <end position="339"/>
    </location>
</feature>
<dbReference type="GO" id="GO:0048731">
    <property type="term" value="P:system development"/>
    <property type="evidence" value="ECO:0007669"/>
    <property type="project" value="UniProtKB-ARBA"/>
</dbReference>
<evidence type="ECO:0000256" key="4">
    <source>
        <dbReference type="ARBA" id="ARBA00022729"/>
    </source>
</evidence>
<keyword evidence="6" id="KW-0084">Basement membrane</keyword>
<dbReference type="PANTHER" id="PTHR10574:SF406">
    <property type="entry name" value="LAMININ SUBUNIT ALPHA 5"/>
    <property type="match status" value="1"/>
</dbReference>